<dbReference type="InterPro" id="IPR008929">
    <property type="entry name" value="Chondroitin_lyas"/>
</dbReference>
<dbReference type="InterPro" id="IPR011013">
    <property type="entry name" value="Gal_mutarotase_sf_dom"/>
</dbReference>
<gene>
    <name evidence="7" type="primary">cslA_0</name>
    <name evidence="7" type="ORF">LOC62_02G002677</name>
</gene>
<dbReference type="GO" id="GO:0016837">
    <property type="term" value="F:carbon-oxygen lyase activity, acting on polysaccharides"/>
    <property type="evidence" value="ECO:0007669"/>
    <property type="project" value="UniProtKB-ARBA"/>
</dbReference>
<dbReference type="Gene3D" id="1.50.10.100">
    <property type="entry name" value="Chondroitin AC/alginate lyase"/>
    <property type="match status" value="1"/>
</dbReference>
<dbReference type="GO" id="GO:0005576">
    <property type="term" value="C:extracellular region"/>
    <property type="evidence" value="ECO:0007669"/>
    <property type="project" value="InterPro"/>
</dbReference>
<dbReference type="Gene3D" id="2.60.220.10">
    <property type="entry name" value="Polysaccharide lyase family 8-like, C-terminal"/>
    <property type="match status" value="1"/>
</dbReference>
<dbReference type="Pfam" id="PF08124">
    <property type="entry name" value="Lyase_8_N"/>
    <property type="match status" value="1"/>
</dbReference>
<dbReference type="InterPro" id="IPR038970">
    <property type="entry name" value="Lyase_8"/>
</dbReference>
<evidence type="ECO:0000256" key="3">
    <source>
        <dbReference type="ARBA" id="ARBA00023239"/>
    </source>
</evidence>
<dbReference type="GO" id="GO:0005975">
    <property type="term" value="P:carbohydrate metabolic process"/>
    <property type="evidence" value="ECO:0007669"/>
    <property type="project" value="InterPro"/>
</dbReference>
<evidence type="ECO:0000256" key="4">
    <source>
        <dbReference type="SAM" id="SignalP"/>
    </source>
</evidence>
<feature type="domain" description="Polysaccharide lyase family 8 central" evidence="5">
    <location>
        <begin position="383"/>
        <end position="628"/>
    </location>
</feature>
<dbReference type="EMBL" id="CP086715">
    <property type="protein sequence ID" value="WOO79140.1"/>
    <property type="molecule type" value="Genomic_DNA"/>
</dbReference>
<evidence type="ECO:0000259" key="5">
    <source>
        <dbReference type="Pfam" id="PF02278"/>
    </source>
</evidence>
<dbReference type="SUPFAM" id="SSF49863">
    <property type="entry name" value="Hyaluronate lyase-like, C-terminal domain"/>
    <property type="match status" value="1"/>
</dbReference>
<feature type="chain" id="PRO_5042120312" evidence="4">
    <location>
        <begin position="18"/>
        <end position="768"/>
    </location>
</feature>
<organism evidence="7 8">
    <name type="scientific">Vanrija pseudolonga</name>
    <dbReference type="NCBI Taxonomy" id="143232"/>
    <lineage>
        <taxon>Eukaryota</taxon>
        <taxon>Fungi</taxon>
        <taxon>Dikarya</taxon>
        <taxon>Basidiomycota</taxon>
        <taxon>Agaricomycotina</taxon>
        <taxon>Tremellomycetes</taxon>
        <taxon>Trichosporonales</taxon>
        <taxon>Trichosporonaceae</taxon>
        <taxon>Vanrija</taxon>
    </lineage>
</organism>
<feature type="domain" description="Polysaccharide lyase 8 N-terminal alpha-helical" evidence="6">
    <location>
        <begin position="97"/>
        <end position="314"/>
    </location>
</feature>
<evidence type="ECO:0000313" key="7">
    <source>
        <dbReference type="EMBL" id="WOO79140.1"/>
    </source>
</evidence>
<dbReference type="Pfam" id="PF02278">
    <property type="entry name" value="Lyase_8"/>
    <property type="match status" value="1"/>
</dbReference>
<dbReference type="GO" id="GO:0030246">
    <property type="term" value="F:carbohydrate binding"/>
    <property type="evidence" value="ECO:0007669"/>
    <property type="project" value="InterPro"/>
</dbReference>
<dbReference type="InterPro" id="IPR014718">
    <property type="entry name" value="GH-type_carb-bd"/>
</dbReference>
<feature type="signal peptide" evidence="4">
    <location>
        <begin position="1"/>
        <end position="17"/>
    </location>
</feature>
<dbReference type="InterPro" id="IPR003159">
    <property type="entry name" value="Lyase_8_central_dom"/>
</dbReference>
<dbReference type="Gene3D" id="2.70.98.10">
    <property type="match status" value="1"/>
</dbReference>
<comment type="similarity">
    <text evidence="1">Belongs to the polysaccharide lyase 8 family.</text>
</comment>
<dbReference type="InterPro" id="IPR012970">
    <property type="entry name" value="Lyase_8_alpha_N"/>
</dbReference>
<dbReference type="PANTHER" id="PTHR38481:SF1">
    <property type="entry name" value="HYALURONATE LYASE"/>
    <property type="match status" value="1"/>
</dbReference>
<sequence length="768" mass="81019">MLVTALTALALAALVSGDDLSTVAQRKRSDIANLGLTASYAPTISLAQVPSWVSTLTPEGKWPDVDYTAGCAADRAIWKAEEHLARVLGLGQVWSGLNSNVTAYVNDSGVYDTAVKALDWWFRNDYNNTGCLVNGGKAQCPCTTPGLWNQNWFFQGIGVPTLVSEACLLLSIKPGGLSASQRAKCIDIGLRGSIWSKDQVLAPNYQTGSNFLNMVQDAISVALYSGNETLLTQAYDAGMATFGFVDAPSQDGTHRDGSFLAHNAQLYNGAYGREVIKSFIQLQSNAVGTKYSANPATQEAVAALIRGSDWQIHTNADGVLRWDLSVIGRYISAPLSDKLANAGIQFNATALRAAVADFSGANDLSDCIARLTQAGNAQRLLGNKAYWAGDYMVHRRPNVTLFNKLISTRSSNAEFTNGANPLGYHVNQGGLWSWVTENEYLDVTGAWDWYLVPGRTVLYHYPALSSSWVQVTGKRDFVGVVSDGQNGFSVMDYIDPHDGSISYRRAWFFIDDVVVNTVANVSNNAGVDAPIVTVLDQRLSDGSTLKLDGAASSSNSVTTSAKTLSYGGNGYAALDGASFNLTTKQGLQTGNWSALSVSTAGVTTKDIFTAYHTMTNGSSFSYAFYPGQEPTTGGISTLGSNGVLGAAGRTYLAASFWPGATNTVTVGMDKVGAKWAGSLTLVSSSPAIYLLKFTGAGVTVYAADPTQKLANVTLTLAMQGAKASCGVCRRGGAVPACTAVPVGVKLTFTLPSGGMAGSTVSASVNLGK</sequence>
<evidence type="ECO:0000256" key="2">
    <source>
        <dbReference type="ARBA" id="ARBA00022729"/>
    </source>
</evidence>
<dbReference type="SUPFAM" id="SSF74650">
    <property type="entry name" value="Galactose mutarotase-like"/>
    <property type="match status" value="1"/>
</dbReference>
<dbReference type="Proteomes" id="UP000827549">
    <property type="component" value="Chromosome 2"/>
</dbReference>
<keyword evidence="8" id="KW-1185">Reference proteome</keyword>
<dbReference type="AlphaFoldDB" id="A0AAF1BIU8"/>
<proteinExistence type="inferred from homology"/>
<evidence type="ECO:0000313" key="8">
    <source>
        <dbReference type="Proteomes" id="UP000827549"/>
    </source>
</evidence>
<accession>A0AAF1BIU8</accession>
<keyword evidence="3" id="KW-0456">Lyase</keyword>
<protein>
    <submittedName>
        <fullName evidence="7">Chondroitinase-AC</fullName>
    </submittedName>
</protein>
<reference evidence="7" key="1">
    <citation type="submission" date="2023-10" db="EMBL/GenBank/DDBJ databases">
        <authorList>
            <person name="Noh H."/>
        </authorList>
    </citation>
    <scope>NUCLEOTIDE SEQUENCE</scope>
    <source>
        <strain evidence="7">DUCC4014</strain>
    </source>
</reference>
<name>A0AAF1BIU8_9TREE</name>
<evidence type="ECO:0000259" key="6">
    <source>
        <dbReference type="Pfam" id="PF08124"/>
    </source>
</evidence>
<keyword evidence="2 4" id="KW-0732">Signal</keyword>
<dbReference type="InterPro" id="IPR011071">
    <property type="entry name" value="Lyase_8-like_C"/>
</dbReference>
<dbReference type="SUPFAM" id="SSF48230">
    <property type="entry name" value="Chondroitin AC/alginate lyase"/>
    <property type="match status" value="1"/>
</dbReference>
<dbReference type="RefSeq" id="XP_062625172.1">
    <property type="nucleotide sequence ID" value="XM_062769189.1"/>
</dbReference>
<dbReference type="GeneID" id="87805924"/>
<evidence type="ECO:0000256" key="1">
    <source>
        <dbReference type="ARBA" id="ARBA00006699"/>
    </source>
</evidence>
<dbReference type="PANTHER" id="PTHR38481">
    <property type="entry name" value="HYALURONATE LYASE"/>
    <property type="match status" value="1"/>
</dbReference>